<feature type="compositionally biased region" description="Basic and acidic residues" evidence="1">
    <location>
        <begin position="498"/>
        <end position="510"/>
    </location>
</feature>
<feature type="compositionally biased region" description="Basic residues" evidence="1">
    <location>
        <begin position="203"/>
        <end position="214"/>
    </location>
</feature>
<feature type="region of interest" description="Disordered" evidence="1">
    <location>
        <begin position="117"/>
        <end position="164"/>
    </location>
</feature>
<name>A0A4D9CXC1_9STRA</name>
<protein>
    <recommendedName>
        <fullName evidence="2">Zn(2)-C6 fungal-type domain-containing protein</fullName>
    </recommendedName>
</protein>
<feature type="compositionally biased region" description="Basic and acidic residues" evidence="1">
    <location>
        <begin position="445"/>
        <end position="455"/>
    </location>
</feature>
<comment type="caution">
    <text evidence="3">The sequence shown here is derived from an EMBL/GenBank/DDBJ whole genome shotgun (WGS) entry which is preliminary data.</text>
</comment>
<dbReference type="Gene3D" id="4.10.240.10">
    <property type="entry name" value="Zn(2)-C6 fungal-type DNA-binding domain"/>
    <property type="match status" value="1"/>
</dbReference>
<evidence type="ECO:0000313" key="4">
    <source>
        <dbReference type="Proteomes" id="UP000355283"/>
    </source>
</evidence>
<feature type="region of interest" description="Disordered" evidence="1">
    <location>
        <begin position="16"/>
        <end position="68"/>
    </location>
</feature>
<dbReference type="InterPro" id="IPR036864">
    <property type="entry name" value="Zn2-C6_fun-type_DNA-bd_sf"/>
</dbReference>
<evidence type="ECO:0000259" key="2">
    <source>
        <dbReference type="SMART" id="SM00066"/>
    </source>
</evidence>
<dbReference type="AlphaFoldDB" id="A0A4D9CXC1"/>
<accession>A0A4D9CXC1</accession>
<dbReference type="GO" id="GO:0000981">
    <property type="term" value="F:DNA-binding transcription factor activity, RNA polymerase II-specific"/>
    <property type="evidence" value="ECO:0007669"/>
    <property type="project" value="InterPro"/>
</dbReference>
<keyword evidence="4" id="KW-1185">Reference proteome</keyword>
<dbReference type="GO" id="GO:0008270">
    <property type="term" value="F:zinc ion binding"/>
    <property type="evidence" value="ECO:0007669"/>
    <property type="project" value="InterPro"/>
</dbReference>
<proteinExistence type="predicted"/>
<dbReference type="InterPro" id="IPR001138">
    <property type="entry name" value="Zn2Cys6_DnaBD"/>
</dbReference>
<dbReference type="SMART" id="SM00066">
    <property type="entry name" value="GAL4"/>
    <property type="match status" value="1"/>
</dbReference>
<dbReference type="Proteomes" id="UP000355283">
    <property type="component" value="Unassembled WGS sequence"/>
</dbReference>
<sequence length="581" mass="61441">MSTEYKEMVWHLLFRSTRADEKQQEGGSPRKDVSAGDDDKVDGNQMKTEFEEQENSKQDQNVGDAKQESTCEVRAVVRGPMASGLTDETLVSIVINAVKSGRTTQVINLDDFPGDTTTLKAEEDRNNAGPEPVKSTSTKGVPKKLAAPHSTYTNANPGKHHRPSSARRACCFCTAKKLACSGGLPCHLCATRGITCEYVERKRRQQPHVPKVIKRATPGEEPVTAAVFRSRPSDPSSLSPSDSSAIPAPRQSLLPSSQSGGPRRGAKSALAPATAPPLPSSWPPAPAPRDPSQPMLPSAPRAETERAYWHAMNPSMFPPFGMGGGGGGVPPHPMNFAAERAHGLAMPASNSGTFRMSMASPPGANVAGAHPGPLTNTSGYTHTSWQPSPGLGMPGAGPGDSWAPLHPACNDIRFPQMGTNGAGAMWQVPYPNYPPAQYFQAAPPQDEKPAPREVRMQSMPPGPDRLGALAAVSAEMGGNGRAKDHVGGQSTDAGGMDRGAKTEVRDRGKEGQGAGENGSRRVSIEGNLASSRKRPLQEGGEGIDEGEMHRQSTQLCGDGSKGVGKMGRRDEASRKGHEEGE</sequence>
<evidence type="ECO:0000256" key="1">
    <source>
        <dbReference type="SAM" id="MobiDB-lite"/>
    </source>
</evidence>
<organism evidence="3 4">
    <name type="scientific">Nannochloropsis salina CCMP1776</name>
    <dbReference type="NCBI Taxonomy" id="1027361"/>
    <lineage>
        <taxon>Eukaryota</taxon>
        <taxon>Sar</taxon>
        <taxon>Stramenopiles</taxon>
        <taxon>Ochrophyta</taxon>
        <taxon>Eustigmatophyceae</taxon>
        <taxon>Eustigmatales</taxon>
        <taxon>Monodopsidaceae</taxon>
        <taxon>Microchloropsis</taxon>
        <taxon>Microchloropsis salina</taxon>
    </lineage>
</organism>
<feature type="domain" description="Zn(2)-C6 fungal-type" evidence="2">
    <location>
        <begin position="164"/>
        <end position="207"/>
    </location>
</feature>
<dbReference type="CDD" id="cd00067">
    <property type="entry name" value="GAL4"/>
    <property type="match status" value="1"/>
</dbReference>
<dbReference type="OrthoDB" id="2579025at2759"/>
<reference evidence="3 4" key="1">
    <citation type="submission" date="2019-01" db="EMBL/GenBank/DDBJ databases">
        <title>Nuclear Genome Assembly of the Microalgal Biofuel strain Nannochloropsis salina CCMP1776.</title>
        <authorList>
            <person name="Hovde B."/>
        </authorList>
    </citation>
    <scope>NUCLEOTIDE SEQUENCE [LARGE SCALE GENOMIC DNA]</scope>
    <source>
        <strain evidence="3 4">CCMP1776</strain>
    </source>
</reference>
<feature type="region of interest" description="Disordered" evidence="1">
    <location>
        <begin position="442"/>
        <end position="466"/>
    </location>
</feature>
<evidence type="ECO:0000313" key="3">
    <source>
        <dbReference type="EMBL" id="TFJ84021.1"/>
    </source>
</evidence>
<feature type="region of interest" description="Disordered" evidence="1">
    <location>
        <begin position="478"/>
        <end position="581"/>
    </location>
</feature>
<dbReference type="Pfam" id="PF00172">
    <property type="entry name" value="Zn_clus"/>
    <property type="match status" value="1"/>
</dbReference>
<gene>
    <name evidence="3" type="ORF">NSK_005116</name>
</gene>
<feature type="compositionally biased region" description="Pro residues" evidence="1">
    <location>
        <begin position="274"/>
        <end position="291"/>
    </location>
</feature>
<feature type="compositionally biased region" description="Basic and acidic residues" evidence="1">
    <location>
        <begin position="567"/>
        <end position="581"/>
    </location>
</feature>
<feature type="region of interest" description="Disordered" evidence="1">
    <location>
        <begin position="203"/>
        <end position="303"/>
    </location>
</feature>
<feature type="compositionally biased region" description="Basic and acidic residues" evidence="1">
    <location>
        <begin position="17"/>
        <end position="57"/>
    </location>
</feature>
<feature type="compositionally biased region" description="Low complexity" evidence="1">
    <location>
        <begin position="229"/>
        <end position="249"/>
    </location>
</feature>
<dbReference type="EMBL" id="SDOX01000021">
    <property type="protein sequence ID" value="TFJ84021.1"/>
    <property type="molecule type" value="Genomic_DNA"/>
</dbReference>
<dbReference type="SUPFAM" id="SSF57701">
    <property type="entry name" value="Zn2/Cys6 DNA-binding domain"/>
    <property type="match status" value="1"/>
</dbReference>